<dbReference type="SMART" id="SM00990">
    <property type="entry name" value="VRR_NUC"/>
    <property type="match status" value="1"/>
</dbReference>
<dbReference type="RefSeq" id="WP_211230835.1">
    <property type="nucleotide sequence ID" value="NZ_CP102453.1"/>
</dbReference>
<sequence>MQKISEYKIEEHLVKAVKAHGGLCIKINTTSMTGLPDRLLLLPRGKFAFVEVKRPGIKPRPIQVKRMNDLKQLGFQCYVLDSLKQINFIIEEVTANEV</sequence>
<name>A0ABY5P814_9LACT</name>
<organism evidence="5 6">
    <name type="scientific">Fundicoccus culcitae</name>
    <dbReference type="NCBI Taxonomy" id="2969821"/>
    <lineage>
        <taxon>Bacteria</taxon>
        <taxon>Bacillati</taxon>
        <taxon>Bacillota</taxon>
        <taxon>Bacilli</taxon>
        <taxon>Lactobacillales</taxon>
        <taxon>Aerococcaceae</taxon>
        <taxon>Fundicoccus</taxon>
    </lineage>
</organism>
<evidence type="ECO:0000256" key="3">
    <source>
        <dbReference type="ARBA" id="ARBA00022801"/>
    </source>
</evidence>
<dbReference type="Proteomes" id="UP001315967">
    <property type="component" value="Chromosome"/>
</dbReference>
<evidence type="ECO:0000313" key="5">
    <source>
        <dbReference type="EMBL" id="UUX34887.1"/>
    </source>
</evidence>
<keyword evidence="2" id="KW-0540">Nuclease</keyword>
<reference evidence="5 6" key="1">
    <citation type="submission" date="2022-08" db="EMBL/GenBank/DDBJ databases">
        <title>Aerococcaceae sp. nov isolated from spoiled eye mask.</title>
        <authorList>
            <person name="Zhou G."/>
            <person name="Xie X.-B."/>
            <person name="Shi Q.-S."/>
            <person name="Wang Y.-S."/>
            <person name="Wen X."/>
            <person name="Peng H."/>
            <person name="Yang X.-J."/>
            <person name="Tao H.-B."/>
            <person name="Huang X.-M."/>
        </authorList>
    </citation>
    <scope>NUCLEOTIDE SEQUENCE [LARGE SCALE GENOMIC DNA]</scope>
    <source>
        <strain evidence="6">DM20194951</strain>
    </source>
</reference>
<dbReference type="InterPro" id="IPR011856">
    <property type="entry name" value="tRNA_endonuc-like_dom_sf"/>
</dbReference>
<gene>
    <name evidence="5" type="ORF">NRE15_04365</name>
</gene>
<keyword evidence="6" id="KW-1185">Reference proteome</keyword>
<evidence type="ECO:0000259" key="4">
    <source>
        <dbReference type="SMART" id="SM00990"/>
    </source>
</evidence>
<dbReference type="InterPro" id="IPR014883">
    <property type="entry name" value="VRR_NUC"/>
</dbReference>
<keyword evidence="3" id="KW-0378">Hydrolase</keyword>
<dbReference type="EMBL" id="CP102453">
    <property type="protein sequence ID" value="UUX34887.1"/>
    <property type="molecule type" value="Genomic_DNA"/>
</dbReference>
<evidence type="ECO:0000256" key="2">
    <source>
        <dbReference type="ARBA" id="ARBA00022722"/>
    </source>
</evidence>
<accession>A0ABY5P814</accession>
<proteinExistence type="predicted"/>
<comment type="cofactor">
    <cofactor evidence="1">
        <name>Mg(2+)</name>
        <dbReference type="ChEBI" id="CHEBI:18420"/>
    </cofactor>
</comment>
<feature type="domain" description="VRR-NUC" evidence="4">
    <location>
        <begin position="4"/>
        <end position="84"/>
    </location>
</feature>
<evidence type="ECO:0000256" key="1">
    <source>
        <dbReference type="ARBA" id="ARBA00001946"/>
    </source>
</evidence>
<evidence type="ECO:0000313" key="6">
    <source>
        <dbReference type="Proteomes" id="UP001315967"/>
    </source>
</evidence>
<dbReference type="Gene3D" id="3.40.1350.10">
    <property type="match status" value="1"/>
</dbReference>
<protein>
    <submittedName>
        <fullName evidence="5">VRR-NUC domain-containing protein</fullName>
    </submittedName>
</protein>